<dbReference type="EMBL" id="LR796455">
    <property type="protein sequence ID" value="CAB4145473.1"/>
    <property type="molecule type" value="Genomic_DNA"/>
</dbReference>
<evidence type="ECO:0000313" key="3">
    <source>
        <dbReference type="EMBL" id="CAB4191518.1"/>
    </source>
</evidence>
<evidence type="ECO:0000313" key="1">
    <source>
        <dbReference type="EMBL" id="CAB4145473.1"/>
    </source>
</evidence>
<accession>A0A6J5P245</accession>
<proteinExistence type="predicted"/>
<dbReference type="EMBL" id="LR797167">
    <property type="protein sequence ID" value="CAB4191518.1"/>
    <property type="molecule type" value="Genomic_DNA"/>
</dbReference>
<reference evidence="2" key="1">
    <citation type="submission" date="2020-04" db="EMBL/GenBank/DDBJ databases">
        <authorList>
            <person name="Chiriac C."/>
            <person name="Salcher M."/>
            <person name="Ghai R."/>
            <person name="Kavagutti S V."/>
        </authorList>
    </citation>
    <scope>NUCLEOTIDE SEQUENCE</scope>
</reference>
<dbReference type="EMBL" id="LR796752">
    <property type="protein sequence ID" value="CAB4163255.1"/>
    <property type="molecule type" value="Genomic_DNA"/>
</dbReference>
<sequence>MSNQPPNYDRQFNFENYQSLNPSAPLPANQLESELNAASTSVNQTISRLNELQNADGSLKVPAALAVETTAVATSVATSVANSATQAYLSANYDPNVAIDAAASAAAALASKNAAQNAEFLALTHANYAEQATLAAQTQASQASTSRAQAQTHASAANVSKLETAALAAAVSTDYDEVAAVYAATLSLKNWVDSESFQFLHKREDMSDAGAIMLFNDGEAENTLIGKVFQGASVSADSSVVYRPPTSGTSVGNMDIYSGPWWVEGHDSPEDPHKIVMRDMMSCLVDTWMTFGPRVGPWSGGVGNIKPRQNGINGQPNASAHIGPERIKGVNYSQDNFGVGLYKGSEPLTPKGYVDASDTLLSGRIDGKANTVHTHVISSITGLQTALDGKSDTSHLHTGVYAPLAHSHNIADVTGLQDAINAARIQEYDNYKIYGVGDIVLQSNKIYRFNAGIGAAGYGPSTHPYAWTEQSAQPNLSGYATESFVNSKPGLINLEYSLNYTDIGLSSYTDTPVGVTDGQIGYVTYNLTITSPQDPTVSSYAGWTVSFVAVAGSSAMSTDVQSRTVTFDVNTMASNAQDVFNTLNQTHGWLGWSFGGALTTAYYVQPTEIAGKSFVLQGSTQQIQSNDKFVNAKGLWSDFSNSLNDLGFGNKLIGTDNYGRTKFHSTLDFAKEGEVAKISGTTFTGKVNTKAPDSYNASINIGSINSTANLTNSVAGDVWIGTWQMAYKTANGTLVYGAATNASNVFGSPQVIDTTSNTLPALRVTQKGTQPSLVVEDSLNPDTTALVVDTAGNVGIGVAAGYTSTSKLEVVGNVKATTLSTGTGPAFKINGTQAHSGGSDTHELLMSINGSTYRIGMRFVSTP</sequence>
<protein>
    <submittedName>
        <fullName evidence="2">Phage tail repeat like</fullName>
    </submittedName>
</protein>
<evidence type="ECO:0000313" key="2">
    <source>
        <dbReference type="EMBL" id="CAB4163255.1"/>
    </source>
</evidence>
<gene>
    <name evidence="3" type="ORF">UFOVP1222_39</name>
    <name evidence="1" type="ORF">UFOVP477_9</name>
    <name evidence="2" type="ORF">UFOVP798_13</name>
</gene>
<organism evidence="2">
    <name type="scientific">uncultured Caudovirales phage</name>
    <dbReference type="NCBI Taxonomy" id="2100421"/>
    <lineage>
        <taxon>Viruses</taxon>
        <taxon>Duplodnaviria</taxon>
        <taxon>Heunggongvirae</taxon>
        <taxon>Uroviricota</taxon>
        <taxon>Caudoviricetes</taxon>
        <taxon>Peduoviridae</taxon>
        <taxon>Maltschvirus</taxon>
        <taxon>Maltschvirus maltsch</taxon>
    </lineage>
</organism>
<dbReference type="Pfam" id="PF12789">
    <property type="entry name" value="PTR"/>
    <property type="match status" value="2"/>
</dbReference>
<name>A0A6J5P245_9CAUD</name>